<dbReference type="Pfam" id="PF26079">
    <property type="entry name" value="Baseplate_J_C"/>
    <property type="match status" value="1"/>
</dbReference>
<dbReference type="Pfam" id="PF26078">
    <property type="entry name" value="Baseplate_J_M"/>
    <property type="match status" value="1"/>
</dbReference>
<accession>A0A4R4DYP3</accession>
<sequence>MAGMTLPAFLTEQTENKIMKRMLKVLPPDLDQSEGSFIWDSTAPSALMLADAATWAQEVLRRGFATTTFGAYLDLRCEERGITRRAAVKAVGQVEFTGVAGTKIPAGTRVATPADVVTNTSSVEFETVDAAVIASTGRVSAQIRAIEAGRSGIIPPRSIDVMVSPVQGVSGVMNAESTMGGADIETDESLLERFLLKVRSPGSSGNKANYMQWALDVAGVGGVQVLPLWNGPKTVKVVLIDPEKRAPSADVVNAVQQYIDPVTGTGEGMAPIGAEVTVVAAEEVPINIDVKLTLANNATLEEVKALIAKGTEEYLRQLAFKDRLVRYTRIAAILLDIPPIIDFAELTINNLSDKNIEMQLGQVAVLGTVNVHE</sequence>
<keyword evidence="6" id="KW-1185">Reference proteome</keyword>
<dbReference type="Pfam" id="PF04865">
    <property type="entry name" value="Baseplate_J"/>
    <property type="match status" value="1"/>
</dbReference>
<evidence type="ECO:0000313" key="6">
    <source>
        <dbReference type="Proteomes" id="UP000295418"/>
    </source>
</evidence>
<dbReference type="InterPro" id="IPR052399">
    <property type="entry name" value="Phage_Baseplate_Assmbl_Protein"/>
</dbReference>
<organism evidence="5 6">
    <name type="scientific">Paenibacillus albiflavus</name>
    <dbReference type="NCBI Taxonomy" id="2545760"/>
    <lineage>
        <taxon>Bacteria</taxon>
        <taxon>Bacillati</taxon>
        <taxon>Bacillota</taxon>
        <taxon>Bacilli</taxon>
        <taxon>Bacillales</taxon>
        <taxon>Paenibacillaceae</taxon>
        <taxon>Paenibacillus</taxon>
    </lineage>
</organism>
<feature type="domain" description="Baseplate protein J-like barrel" evidence="2">
    <location>
        <begin position="93"/>
        <end position="181"/>
    </location>
</feature>
<dbReference type="Proteomes" id="UP000295418">
    <property type="component" value="Unassembled WGS sequence"/>
</dbReference>
<dbReference type="InterPro" id="IPR058530">
    <property type="entry name" value="Baseplate_J-like_C"/>
</dbReference>
<evidence type="ECO:0000259" key="4">
    <source>
        <dbReference type="Pfam" id="PF26079"/>
    </source>
</evidence>
<proteinExistence type="inferred from homology"/>
<dbReference type="OrthoDB" id="2554267at2"/>
<dbReference type="InterPro" id="IPR058531">
    <property type="entry name" value="Baseplate_J_M"/>
</dbReference>
<protein>
    <submittedName>
        <fullName evidence="5">Baseplate J/gp47 family protein</fullName>
    </submittedName>
</protein>
<feature type="domain" description="Baseplate J-like central" evidence="3">
    <location>
        <begin position="204"/>
        <end position="280"/>
    </location>
</feature>
<dbReference type="RefSeq" id="WP_132420398.1">
    <property type="nucleotide sequence ID" value="NZ_SKFG01000043.1"/>
</dbReference>
<gene>
    <name evidence="5" type="ORF">E0485_23020</name>
</gene>
<evidence type="ECO:0000256" key="1">
    <source>
        <dbReference type="ARBA" id="ARBA00038087"/>
    </source>
</evidence>
<dbReference type="PANTHER" id="PTHR37829:SF3">
    <property type="entry name" value="PROTEIN JAYE-RELATED"/>
    <property type="match status" value="1"/>
</dbReference>
<comment type="similarity">
    <text evidence="1">Belongs to the Mu gp47/PBSX XkdT family.</text>
</comment>
<dbReference type="PANTHER" id="PTHR37829">
    <property type="entry name" value="PHAGE-LIKE ELEMENT PBSX PROTEIN XKDT"/>
    <property type="match status" value="1"/>
</dbReference>
<reference evidence="5 6" key="1">
    <citation type="submission" date="2019-03" db="EMBL/GenBank/DDBJ databases">
        <authorList>
            <person name="Kim M.K.M."/>
        </authorList>
    </citation>
    <scope>NUCLEOTIDE SEQUENCE [LARGE SCALE GENOMIC DNA]</scope>
    <source>
        <strain evidence="5 6">18JY21-1</strain>
    </source>
</reference>
<name>A0A4R4DYP3_9BACL</name>
<comment type="caution">
    <text evidence="5">The sequence shown here is derived from an EMBL/GenBank/DDBJ whole genome shotgun (WGS) entry which is preliminary data.</text>
</comment>
<evidence type="ECO:0000259" key="2">
    <source>
        <dbReference type="Pfam" id="PF04865"/>
    </source>
</evidence>
<feature type="domain" description="Baseplate J-like C-terminal" evidence="4">
    <location>
        <begin position="286"/>
        <end position="371"/>
    </location>
</feature>
<evidence type="ECO:0000259" key="3">
    <source>
        <dbReference type="Pfam" id="PF26078"/>
    </source>
</evidence>
<dbReference type="EMBL" id="SKFG01000043">
    <property type="protein sequence ID" value="TCZ70962.1"/>
    <property type="molecule type" value="Genomic_DNA"/>
</dbReference>
<evidence type="ECO:0000313" key="5">
    <source>
        <dbReference type="EMBL" id="TCZ70962.1"/>
    </source>
</evidence>
<dbReference type="InterPro" id="IPR006949">
    <property type="entry name" value="Barrel_Baseplate_J-like"/>
</dbReference>
<dbReference type="AlphaFoldDB" id="A0A4R4DYP3"/>